<dbReference type="NCBIfam" id="NF003921">
    <property type="entry name" value="PRK05443.2-2"/>
    <property type="match status" value="1"/>
</dbReference>
<comment type="cofactor">
    <cofactor evidence="6">
        <name>Mg(2+)</name>
        <dbReference type="ChEBI" id="CHEBI:18420"/>
    </cofactor>
</comment>
<gene>
    <name evidence="6" type="primary">ppk</name>
    <name evidence="12" type="ORF">SAMN06275492_11950</name>
</gene>
<organism evidence="12 13">
    <name type="scientific">Dethiosulfovibrio salsuginis</name>
    <dbReference type="NCBI Taxonomy" id="561720"/>
    <lineage>
        <taxon>Bacteria</taxon>
        <taxon>Thermotogati</taxon>
        <taxon>Synergistota</taxon>
        <taxon>Synergistia</taxon>
        <taxon>Synergistales</taxon>
        <taxon>Dethiosulfovibrionaceae</taxon>
        <taxon>Dethiosulfovibrio</taxon>
    </lineage>
</organism>
<dbReference type="NCBIfam" id="NF003917">
    <property type="entry name" value="PRK05443.1-1"/>
    <property type="match status" value="1"/>
</dbReference>
<comment type="similarity">
    <text evidence="6 7">Belongs to the polyphosphate kinase 1 (PPK1) family.</text>
</comment>
<reference evidence="13" key="1">
    <citation type="submission" date="2017-04" db="EMBL/GenBank/DDBJ databases">
        <authorList>
            <person name="Varghese N."/>
            <person name="Submissions S."/>
        </authorList>
    </citation>
    <scope>NUCLEOTIDE SEQUENCE [LARGE SCALE GENOMIC DNA]</scope>
    <source>
        <strain evidence="13">USBA 82</strain>
    </source>
</reference>
<dbReference type="GO" id="GO:0005524">
    <property type="term" value="F:ATP binding"/>
    <property type="evidence" value="ECO:0007669"/>
    <property type="project" value="UniProtKB-KW"/>
</dbReference>
<feature type="active site" description="Phosphohistidine intermediate" evidence="6">
    <location>
        <position position="450"/>
    </location>
</feature>
<evidence type="ECO:0000259" key="9">
    <source>
        <dbReference type="Pfam" id="PF13089"/>
    </source>
</evidence>
<dbReference type="PANTHER" id="PTHR30218:SF0">
    <property type="entry name" value="POLYPHOSPHATE KINASE"/>
    <property type="match status" value="1"/>
</dbReference>
<dbReference type="Proteomes" id="UP000193355">
    <property type="component" value="Unassembled WGS sequence"/>
</dbReference>
<comment type="function">
    <text evidence="6 7">Catalyzes the reversible transfer of the terminal phosphate of ATP to form a long-chain polyphosphate (polyP).</text>
</comment>
<dbReference type="CDD" id="cd09168">
    <property type="entry name" value="PLDc_PaPPK1_C2_like"/>
    <property type="match status" value="1"/>
</dbReference>
<keyword evidence="5 6" id="KW-0067">ATP-binding</keyword>
<dbReference type="InterPro" id="IPR041108">
    <property type="entry name" value="PP_kinase_C_1"/>
</dbReference>
<accession>A0A1X7K073</accession>
<evidence type="ECO:0000256" key="4">
    <source>
        <dbReference type="ARBA" id="ARBA00022777"/>
    </source>
</evidence>
<dbReference type="NCBIfam" id="TIGR03705">
    <property type="entry name" value="poly_P_kin"/>
    <property type="match status" value="1"/>
</dbReference>
<dbReference type="Pfam" id="PF02503">
    <property type="entry name" value="PP_kinase"/>
    <property type="match status" value="1"/>
</dbReference>
<dbReference type="Pfam" id="PF13090">
    <property type="entry name" value="PP_kinase_C"/>
    <property type="match status" value="1"/>
</dbReference>
<dbReference type="InterPro" id="IPR036830">
    <property type="entry name" value="PP_kinase_middle_dom_sf"/>
</dbReference>
<name>A0A1X7K073_9BACT</name>
<dbReference type="Gene3D" id="1.20.58.310">
    <property type="entry name" value="Polyphosphate kinase N-terminal domain"/>
    <property type="match status" value="1"/>
</dbReference>
<evidence type="ECO:0000256" key="1">
    <source>
        <dbReference type="ARBA" id="ARBA00022553"/>
    </source>
</evidence>
<feature type="binding site" evidence="6">
    <location>
        <position position="483"/>
    </location>
    <ligand>
        <name>ATP</name>
        <dbReference type="ChEBI" id="CHEBI:30616"/>
    </ligand>
</feature>
<dbReference type="InterPro" id="IPR003414">
    <property type="entry name" value="PP_kinase"/>
</dbReference>
<dbReference type="GO" id="GO:0009358">
    <property type="term" value="C:polyphosphate kinase complex"/>
    <property type="evidence" value="ECO:0007669"/>
    <property type="project" value="InterPro"/>
</dbReference>
<dbReference type="Gene3D" id="3.30.1840.10">
    <property type="entry name" value="Polyphosphate kinase middle domain"/>
    <property type="match status" value="1"/>
</dbReference>
<keyword evidence="4 6" id="KW-0418">Kinase</keyword>
<dbReference type="NCBIfam" id="NF003918">
    <property type="entry name" value="PRK05443.1-2"/>
    <property type="match status" value="1"/>
</dbReference>
<dbReference type="CDD" id="cd09165">
    <property type="entry name" value="PLDc_PaPPK1_C1_like"/>
    <property type="match status" value="1"/>
</dbReference>
<dbReference type="OrthoDB" id="9761456at2"/>
<evidence type="ECO:0000256" key="5">
    <source>
        <dbReference type="ARBA" id="ARBA00022840"/>
    </source>
</evidence>
<dbReference type="HAMAP" id="MF_00347">
    <property type="entry name" value="Polyphosphate_kinase"/>
    <property type="match status" value="1"/>
</dbReference>
<dbReference type="EMBL" id="FXBB01000019">
    <property type="protein sequence ID" value="SMG34258.1"/>
    <property type="molecule type" value="Genomic_DNA"/>
</dbReference>
<dbReference type="SUPFAM" id="SSF143724">
    <property type="entry name" value="PHP14-like"/>
    <property type="match status" value="1"/>
</dbReference>
<feature type="binding site" evidence="6">
    <location>
        <position position="390"/>
    </location>
    <ligand>
        <name>Mg(2+)</name>
        <dbReference type="ChEBI" id="CHEBI:18420"/>
    </ligand>
</feature>
<dbReference type="GO" id="GO:0046872">
    <property type="term" value="F:metal ion binding"/>
    <property type="evidence" value="ECO:0007669"/>
    <property type="project" value="UniProtKB-KW"/>
</dbReference>
<evidence type="ECO:0000259" key="11">
    <source>
        <dbReference type="Pfam" id="PF17941"/>
    </source>
</evidence>
<dbReference type="PANTHER" id="PTHR30218">
    <property type="entry name" value="POLYPHOSPHATE KINASE"/>
    <property type="match status" value="1"/>
</dbReference>
<dbReference type="AlphaFoldDB" id="A0A1X7K073"/>
<evidence type="ECO:0000259" key="10">
    <source>
        <dbReference type="Pfam" id="PF13090"/>
    </source>
</evidence>
<evidence type="ECO:0000256" key="3">
    <source>
        <dbReference type="ARBA" id="ARBA00022741"/>
    </source>
</evidence>
<dbReference type="Gene3D" id="3.30.870.10">
    <property type="entry name" value="Endonuclease Chain A"/>
    <property type="match status" value="2"/>
</dbReference>
<dbReference type="SUPFAM" id="SSF140356">
    <property type="entry name" value="PPK N-terminal domain-like"/>
    <property type="match status" value="1"/>
</dbReference>
<dbReference type="PIRSF" id="PIRSF015589">
    <property type="entry name" value="PP_kinase"/>
    <property type="match status" value="1"/>
</dbReference>
<dbReference type="EC" id="2.7.4.1" evidence="6 7"/>
<feature type="domain" description="Polyphosphate kinase C-terminal" evidence="11">
    <location>
        <begin position="349"/>
        <end position="511"/>
    </location>
</feature>
<dbReference type="InterPro" id="IPR025198">
    <property type="entry name" value="PPK_N_dom"/>
</dbReference>
<protein>
    <recommendedName>
        <fullName evidence="6 7">Polyphosphate kinase</fullName>
        <ecNumber evidence="6 7">2.7.4.1</ecNumber>
    </recommendedName>
    <alternativeName>
        <fullName evidence="6">ATP-polyphosphate phosphotransferase</fullName>
    </alternativeName>
    <alternativeName>
        <fullName evidence="6">Polyphosphoric acid kinase</fullName>
    </alternativeName>
</protein>
<keyword evidence="13" id="KW-1185">Reference proteome</keyword>
<dbReference type="InterPro" id="IPR036832">
    <property type="entry name" value="PPK_N_dom_sf"/>
</dbReference>
<feature type="binding site" evidence="6">
    <location>
        <position position="579"/>
    </location>
    <ligand>
        <name>ATP</name>
        <dbReference type="ChEBI" id="CHEBI:30616"/>
    </ligand>
</feature>
<dbReference type="GO" id="GO:0006799">
    <property type="term" value="P:polyphosphate biosynthetic process"/>
    <property type="evidence" value="ECO:0007669"/>
    <property type="project" value="UniProtKB-UniRule"/>
</dbReference>
<dbReference type="InterPro" id="IPR025200">
    <property type="entry name" value="PPK_C_dom2"/>
</dbReference>
<comment type="PTM">
    <text evidence="6 7">An intermediate of this reaction is the autophosphorylated ppk in which a phosphate is covalently linked to a histidine residue through a N-P bond.</text>
</comment>
<dbReference type="STRING" id="561720.SAMN06275492_11950"/>
<sequence>MSDKKGDVDFNDQSLYLNRELNWICFNEKVLYEAMDKGNPLLERVKFLSIFHNNLDEFFMVRVSGLVHQYHEGVKDLSMDGKTPADQLMEIRSRLSRLLDMADKCWEELRGLLASERISIMRYSDLDDKTKEGLRKYFIKEIFPIITPMAIDPGRPFPKISNLSLNLLVMLQDPGEAIHFARVKIPDTFKPFVAIMTGNDFSVYRKLGLTMRNGGDSIWIEELIRANIDTLFPGYKVLGAHLFRVTRNADIEIAEDDGGDLMEAVAEGVERRHFAEVIRLEVSSEMPKAMRHFLAGRLHLEKWQIFRCRKEMAMSRIMQLAGLDRHDLKDTPYKPRVPYPLGERDPVLPMLKKRDLILYHPYDSFSPVLDFVRRAAVDPNVLAIKQTLYRSGSNSPIVSALMEARRNGKQVTVVVELKARFDEEQNIVWAKALEEAGVHVVYGLVGFKIHSKLCMVIRREQNRLKRYVHIGTGNYNPGTAKIYADLGFFTSKSAICSDVTELFNAMTGFSHQEDYRKILVSPGTTRKGIVSRIYRELEHHKKNGGGYIAFKMNQLVDQRCIKALYKASCAGVKIDLQIRGICCLRPGLPGVSENIKVTSLVGRFLEHARMFYFKNGGDDELFIGSADMMPRNLDRRVEVLTPIDDPELRASMVEDILMKHLADTENAWELHSDGSYSKVTVAKGETAFDSQRWMMEHRQGWNPVMEDR</sequence>
<dbReference type="RefSeq" id="WP_085544855.1">
    <property type="nucleotide sequence ID" value="NZ_FXBB01000019.1"/>
</dbReference>
<comment type="catalytic activity">
    <reaction evidence="6 7">
        <text>[phosphate](n) + ATP = [phosphate](n+1) + ADP</text>
        <dbReference type="Rhea" id="RHEA:19573"/>
        <dbReference type="Rhea" id="RHEA-COMP:9859"/>
        <dbReference type="Rhea" id="RHEA-COMP:14280"/>
        <dbReference type="ChEBI" id="CHEBI:16838"/>
        <dbReference type="ChEBI" id="CHEBI:30616"/>
        <dbReference type="ChEBI" id="CHEBI:456216"/>
        <dbReference type="EC" id="2.7.4.1"/>
    </reaction>
</comment>
<dbReference type="Pfam" id="PF17941">
    <property type="entry name" value="PP_kinase_C_1"/>
    <property type="match status" value="1"/>
</dbReference>
<dbReference type="SUPFAM" id="SSF56024">
    <property type="entry name" value="Phospholipase D/nuclease"/>
    <property type="match status" value="2"/>
</dbReference>
<evidence type="ECO:0000313" key="13">
    <source>
        <dbReference type="Proteomes" id="UP000193355"/>
    </source>
</evidence>
<dbReference type="Pfam" id="PF13089">
    <property type="entry name" value="PP_kinase_N"/>
    <property type="match status" value="1"/>
</dbReference>
<feature type="binding site" evidence="6">
    <location>
        <position position="54"/>
    </location>
    <ligand>
        <name>ATP</name>
        <dbReference type="ChEBI" id="CHEBI:30616"/>
    </ligand>
</feature>
<keyword evidence="1 6" id="KW-0597">Phosphoprotein</keyword>
<evidence type="ECO:0000256" key="6">
    <source>
        <dbReference type="HAMAP-Rule" id="MF_00347"/>
    </source>
</evidence>
<keyword evidence="3 6" id="KW-0547">Nucleotide-binding</keyword>
<evidence type="ECO:0000256" key="2">
    <source>
        <dbReference type="ARBA" id="ARBA00022679"/>
    </source>
</evidence>
<evidence type="ECO:0000256" key="7">
    <source>
        <dbReference type="RuleBase" id="RU003800"/>
    </source>
</evidence>
<feature type="binding site" evidence="6">
    <location>
        <position position="607"/>
    </location>
    <ligand>
        <name>ATP</name>
        <dbReference type="ChEBI" id="CHEBI:30616"/>
    </ligand>
</feature>
<dbReference type="GO" id="GO:0008976">
    <property type="term" value="F:polyphosphate kinase activity"/>
    <property type="evidence" value="ECO:0007669"/>
    <property type="project" value="UniProtKB-UniRule"/>
</dbReference>
<feature type="domain" description="Polyphosphate kinase C-terminal" evidence="10">
    <location>
        <begin position="519"/>
        <end position="691"/>
    </location>
</feature>
<keyword evidence="6" id="KW-0479">Metal-binding</keyword>
<keyword evidence="2 6" id="KW-0808">Transferase</keyword>
<dbReference type="InterPro" id="IPR024953">
    <property type="entry name" value="PP_kinase_middle"/>
</dbReference>
<keyword evidence="6" id="KW-0460">Magnesium</keyword>
<feature type="domain" description="Polyphosphate kinase N-terminal" evidence="9">
    <location>
        <begin position="16"/>
        <end position="120"/>
    </location>
</feature>
<feature type="binding site" evidence="6">
    <location>
        <position position="420"/>
    </location>
    <ligand>
        <name>Mg(2+)</name>
        <dbReference type="ChEBI" id="CHEBI:18420"/>
    </ligand>
</feature>
<proteinExistence type="inferred from homology"/>
<feature type="domain" description="Polyphosphate kinase middle" evidence="8">
    <location>
        <begin position="131"/>
        <end position="320"/>
    </location>
</feature>
<evidence type="ECO:0000259" key="8">
    <source>
        <dbReference type="Pfam" id="PF02503"/>
    </source>
</evidence>
<evidence type="ECO:0000313" key="12">
    <source>
        <dbReference type="EMBL" id="SMG34258.1"/>
    </source>
</evidence>